<gene>
    <name evidence="3" type="ORF">GCM10009850_105470</name>
</gene>
<evidence type="ECO:0000313" key="4">
    <source>
        <dbReference type="Proteomes" id="UP001499843"/>
    </source>
</evidence>
<feature type="transmembrane region" description="Helical" evidence="2">
    <location>
        <begin position="101"/>
        <end position="119"/>
    </location>
</feature>
<evidence type="ECO:0000313" key="3">
    <source>
        <dbReference type="EMBL" id="GAA2215080.1"/>
    </source>
</evidence>
<reference evidence="3 4" key="1">
    <citation type="journal article" date="2019" name="Int. J. Syst. Evol. Microbiol.">
        <title>The Global Catalogue of Microorganisms (GCM) 10K type strain sequencing project: providing services to taxonomists for standard genome sequencing and annotation.</title>
        <authorList>
            <consortium name="The Broad Institute Genomics Platform"/>
            <consortium name="The Broad Institute Genome Sequencing Center for Infectious Disease"/>
            <person name="Wu L."/>
            <person name="Ma J."/>
        </authorList>
    </citation>
    <scope>NUCLEOTIDE SEQUENCE [LARGE SCALE GENOMIC DNA]</scope>
    <source>
        <strain evidence="3 4">JCM 16114</strain>
    </source>
</reference>
<dbReference type="RefSeq" id="WP_344493519.1">
    <property type="nucleotide sequence ID" value="NZ_BAAAQX010000047.1"/>
</dbReference>
<comment type="caution">
    <text evidence="3">The sequence shown here is derived from an EMBL/GenBank/DDBJ whole genome shotgun (WGS) entry which is preliminary data.</text>
</comment>
<feature type="region of interest" description="Disordered" evidence="1">
    <location>
        <begin position="1"/>
        <end position="98"/>
    </location>
</feature>
<proteinExistence type="predicted"/>
<feature type="compositionally biased region" description="Low complexity" evidence="1">
    <location>
        <begin position="42"/>
        <end position="69"/>
    </location>
</feature>
<evidence type="ECO:0000256" key="2">
    <source>
        <dbReference type="SAM" id="Phobius"/>
    </source>
</evidence>
<keyword evidence="2" id="KW-1133">Transmembrane helix</keyword>
<protein>
    <recommendedName>
        <fullName evidence="5">DUF4367 domain-containing protein</fullName>
    </recommendedName>
</protein>
<name>A0ABN3CZX2_9ACTN</name>
<organism evidence="3 4">
    <name type="scientific">Nonomuraea monospora</name>
    <dbReference type="NCBI Taxonomy" id="568818"/>
    <lineage>
        <taxon>Bacteria</taxon>
        <taxon>Bacillati</taxon>
        <taxon>Actinomycetota</taxon>
        <taxon>Actinomycetes</taxon>
        <taxon>Streptosporangiales</taxon>
        <taxon>Streptosporangiaceae</taxon>
        <taxon>Nonomuraea</taxon>
    </lineage>
</organism>
<dbReference type="EMBL" id="BAAAQX010000047">
    <property type="protein sequence ID" value="GAA2215080.1"/>
    <property type="molecule type" value="Genomic_DNA"/>
</dbReference>
<keyword evidence="2" id="KW-0472">Membrane</keyword>
<sequence length="290" mass="30808">MSSHEPFDEIEAELTALGDLLDVPEPPPSSDVAAAVRARLEPPAATTPAATTPDASAPDASAPGAGPDPAHGPITGPVRPPTRTDSPAPGRRDGARRRRTRWTVIAAVVIAVITVTAATPQGRAAVVQILRFAGIEIEIGETTPPPVTTTTPLPGEHEVPRADVQNQAKFQVKTPTALADPERVTVADGGRVVSMYWPGGLRLDQFDGTVTPFFFKKLGPPAPEYTRVNGREAWWIPGEHPLGYIPREDGTQVPLRQAAATLLWTRDGLNFRLEGAKSMAEAVRIASSVE</sequence>
<dbReference type="Proteomes" id="UP001499843">
    <property type="component" value="Unassembled WGS sequence"/>
</dbReference>
<keyword evidence="2" id="KW-0812">Transmembrane</keyword>
<evidence type="ECO:0000256" key="1">
    <source>
        <dbReference type="SAM" id="MobiDB-lite"/>
    </source>
</evidence>
<accession>A0ABN3CZX2</accession>
<keyword evidence="4" id="KW-1185">Reference proteome</keyword>
<evidence type="ECO:0008006" key="5">
    <source>
        <dbReference type="Google" id="ProtNLM"/>
    </source>
</evidence>